<keyword evidence="1" id="KW-0808">Transferase</keyword>
<gene>
    <name evidence="8" type="ORF">Ae201684_018408</name>
</gene>
<keyword evidence="2 4" id="KW-0547">Nucleotide-binding</keyword>
<dbReference type="SUPFAM" id="SSF56112">
    <property type="entry name" value="Protein kinase-like (PK-like)"/>
    <property type="match status" value="1"/>
</dbReference>
<keyword evidence="1" id="KW-0723">Serine/threonine-protein kinase</keyword>
<comment type="caution">
    <text evidence="8">The sequence shown here is derived from an EMBL/GenBank/DDBJ whole genome shotgun (WGS) entry which is preliminary data.</text>
</comment>
<keyword evidence="5" id="KW-0472">Membrane</keyword>
<evidence type="ECO:0000313" key="9">
    <source>
        <dbReference type="Proteomes" id="UP000481153"/>
    </source>
</evidence>
<evidence type="ECO:0000256" key="2">
    <source>
        <dbReference type="ARBA" id="ARBA00022741"/>
    </source>
</evidence>
<feature type="transmembrane region" description="Helical" evidence="5">
    <location>
        <begin position="297"/>
        <end position="319"/>
    </location>
</feature>
<organism evidence="8 9">
    <name type="scientific">Aphanomyces euteiches</name>
    <dbReference type="NCBI Taxonomy" id="100861"/>
    <lineage>
        <taxon>Eukaryota</taxon>
        <taxon>Sar</taxon>
        <taxon>Stramenopiles</taxon>
        <taxon>Oomycota</taxon>
        <taxon>Saprolegniomycetes</taxon>
        <taxon>Saprolegniales</taxon>
        <taxon>Verrucalvaceae</taxon>
        <taxon>Aphanomyces</taxon>
    </lineage>
</organism>
<feature type="binding site" evidence="4">
    <location>
        <position position="381"/>
    </location>
    <ligand>
        <name>ATP</name>
        <dbReference type="ChEBI" id="CHEBI:30616"/>
    </ligand>
</feature>
<dbReference type="InterPro" id="IPR000719">
    <property type="entry name" value="Prot_kinase_dom"/>
</dbReference>
<dbReference type="PRINTS" id="PR00109">
    <property type="entry name" value="TYRKINASE"/>
</dbReference>
<protein>
    <recommendedName>
        <fullName evidence="7">Protein kinase domain-containing protein</fullName>
    </recommendedName>
</protein>
<feature type="chain" id="PRO_5026183207" description="Protein kinase domain-containing protein" evidence="6">
    <location>
        <begin position="20"/>
        <end position="630"/>
    </location>
</feature>
<feature type="signal peptide" evidence="6">
    <location>
        <begin position="1"/>
        <end position="19"/>
    </location>
</feature>
<dbReference type="GO" id="GO:0004674">
    <property type="term" value="F:protein serine/threonine kinase activity"/>
    <property type="evidence" value="ECO:0007669"/>
    <property type="project" value="UniProtKB-KW"/>
</dbReference>
<dbReference type="PANTHER" id="PTHR44329">
    <property type="entry name" value="SERINE/THREONINE-PROTEIN KINASE TNNI3K-RELATED"/>
    <property type="match status" value="1"/>
</dbReference>
<keyword evidence="3 4" id="KW-0067">ATP-binding</keyword>
<evidence type="ECO:0000256" key="6">
    <source>
        <dbReference type="SAM" id="SignalP"/>
    </source>
</evidence>
<keyword evidence="9" id="KW-1185">Reference proteome</keyword>
<dbReference type="InterPro" id="IPR032675">
    <property type="entry name" value="LRR_dom_sf"/>
</dbReference>
<dbReference type="InterPro" id="IPR051681">
    <property type="entry name" value="Ser/Thr_Kinases-Pseudokinases"/>
</dbReference>
<dbReference type="EMBL" id="VJMJ01000333">
    <property type="protein sequence ID" value="KAF0722465.1"/>
    <property type="molecule type" value="Genomic_DNA"/>
</dbReference>
<proteinExistence type="predicted"/>
<feature type="domain" description="Protein kinase" evidence="7">
    <location>
        <begin position="353"/>
        <end position="614"/>
    </location>
</feature>
<sequence length="630" mass="69486">MKQVLAAIVAAAVASTGAAQKTCPYSSLPPLVVNITVAGNCTLGMCVVDRNCTLINDPSGSAPYQAVGDYLTFSNTSLAYRAFDSIASLNVAYARIPDTVHTLAFLYWREILFPANFSWHNNVTRLFYQGTALKNLPPVPPTTTALHLIQNAFADNEDLRSLPTTIKELELSESNYTEFNDIDWSNMENLRIFGIKRIANVKLSLQLKYFAIRDSKVGNWTLDSNTFAALNTANYSVYNVTADASKSYCEGKNGELRTLWPNRSLNNATGNVTNLTVCVTSDSANSTPAFPSSSNNLGLIVGLSIGGAVLVCAIAAFFLRRRQAQAKKELEYMQQMYDATQTPTLQTAKKTELTLVKKLGSGAFADVWLGTFQEENVAVKKMHASKITPNQLQSFVDEIQLMSTFDSPWIVRLVGAAWTRPSNIKCVMELMDSGDLKDYLDTHDASKFPWVEKYVHMLSIVEGLAYLHSMNIIHRDLKSRNVLMDSTKGTKLTDFGISKEDIQATMTMGVGTFRWMAPEVVQDQEYNVSADIYSFGMVLSEFDTHRIPYENLKNPANGMPIADSAIMVKVVGGTIKPAFTPDCPPWVLELAMQCLAYNPADRPTALQVASTIRLKLKELSISGEFSLGTE</sequence>
<dbReference type="InterPro" id="IPR011009">
    <property type="entry name" value="Kinase-like_dom_sf"/>
</dbReference>
<evidence type="ECO:0000256" key="1">
    <source>
        <dbReference type="ARBA" id="ARBA00022527"/>
    </source>
</evidence>
<dbReference type="InterPro" id="IPR008271">
    <property type="entry name" value="Ser/Thr_kinase_AS"/>
</dbReference>
<dbReference type="SMART" id="SM00220">
    <property type="entry name" value="S_TKc"/>
    <property type="match status" value="1"/>
</dbReference>
<dbReference type="PANTHER" id="PTHR44329:SF214">
    <property type="entry name" value="PROTEIN KINASE DOMAIN-CONTAINING PROTEIN"/>
    <property type="match status" value="1"/>
</dbReference>
<reference evidence="8 9" key="1">
    <citation type="submission" date="2019-07" db="EMBL/GenBank/DDBJ databases">
        <title>Genomics analysis of Aphanomyces spp. identifies a new class of oomycete effector associated with host adaptation.</title>
        <authorList>
            <person name="Gaulin E."/>
        </authorList>
    </citation>
    <scope>NUCLEOTIDE SEQUENCE [LARGE SCALE GENOMIC DNA]</scope>
    <source>
        <strain evidence="8 9">ATCC 201684</strain>
    </source>
</reference>
<dbReference type="VEuPathDB" id="FungiDB:AeMF1_019979"/>
<evidence type="ECO:0000256" key="3">
    <source>
        <dbReference type="ARBA" id="ARBA00022840"/>
    </source>
</evidence>
<dbReference type="PROSITE" id="PS00107">
    <property type="entry name" value="PROTEIN_KINASE_ATP"/>
    <property type="match status" value="1"/>
</dbReference>
<evidence type="ECO:0000256" key="5">
    <source>
        <dbReference type="SAM" id="Phobius"/>
    </source>
</evidence>
<evidence type="ECO:0000259" key="7">
    <source>
        <dbReference type="PROSITE" id="PS50011"/>
    </source>
</evidence>
<dbReference type="PROSITE" id="PS50011">
    <property type="entry name" value="PROTEIN_KINASE_DOM"/>
    <property type="match status" value="1"/>
</dbReference>
<dbReference type="Gene3D" id="1.10.510.10">
    <property type="entry name" value="Transferase(Phosphotransferase) domain 1"/>
    <property type="match status" value="1"/>
</dbReference>
<dbReference type="Pfam" id="PF00069">
    <property type="entry name" value="Pkinase"/>
    <property type="match status" value="1"/>
</dbReference>
<dbReference type="Gene3D" id="3.80.10.10">
    <property type="entry name" value="Ribonuclease Inhibitor"/>
    <property type="match status" value="1"/>
</dbReference>
<dbReference type="PROSITE" id="PS00108">
    <property type="entry name" value="PROTEIN_KINASE_ST"/>
    <property type="match status" value="1"/>
</dbReference>
<accession>A0A6G0W8E3</accession>
<name>A0A6G0W8E3_9STRA</name>
<evidence type="ECO:0000256" key="4">
    <source>
        <dbReference type="PROSITE-ProRule" id="PRU10141"/>
    </source>
</evidence>
<dbReference type="AlphaFoldDB" id="A0A6G0W8E3"/>
<dbReference type="InterPro" id="IPR017441">
    <property type="entry name" value="Protein_kinase_ATP_BS"/>
</dbReference>
<dbReference type="Proteomes" id="UP000481153">
    <property type="component" value="Unassembled WGS sequence"/>
</dbReference>
<dbReference type="InterPro" id="IPR001245">
    <property type="entry name" value="Ser-Thr/Tyr_kinase_cat_dom"/>
</dbReference>
<dbReference type="GO" id="GO:0005524">
    <property type="term" value="F:ATP binding"/>
    <property type="evidence" value="ECO:0007669"/>
    <property type="project" value="UniProtKB-UniRule"/>
</dbReference>
<keyword evidence="5" id="KW-1133">Transmembrane helix</keyword>
<evidence type="ECO:0000313" key="8">
    <source>
        <dbReference type="EMBL" id="KAF0722465.1"/>
    </source>
</evidence>
<keyword evidence="6" id="KW-0732">Signal</keyword>
<keyword evidence="5" id="KW-0812">Transmembrane</keyword>
<keyword evidence="1" id="KW-0418">Kinase</keyword>